<dbReference type="InterPro" id="IPR011990">
    <property type="entry name" value="TPR-like_helical_dom_sf"/>
</dbReference>
<keyword evidence="2" id="KW-1185">Reference proteome</keyword>
<dbReference type="STRING" id="29529.SAMN04488122_2290"/>
<proteinExistence type="predicted"/>
<sequence length="130" mass="14565">MKPFQLLVNVCCIVLLTAVYSEPGACYFDKKGAAAVNYPLSIYVVKDTVKTVNRCERQAHDFYGRGLFKKAIIQWKKVLHLQPDNAFAMFMLGKSYMGAGEKEKGEYLCDQAIAIGEQSDKNICHSVEGF</sequence>
<evidence type="ECO:0000313" key="2">
    <source>
        <dbReference type="Proteomes" id="UP000199310"/>
    </source>
</evidence>
<dbReference type="SMART" id="SM00028">
    <property type="entry name" value="TPR"/>
    <property type="match status" value="2"/>
</dbReference>
<evidence type="ECO:0000313" key="1">
    <source>
        <dbReference type="EMBL" id="SEW35658.1"/>
    </source>
</evidence>
<reference evidence="2" key="1">
    <citation type="submission" date="2016-10" db="EMBL/GenBank/DDBJ databases">
        <authorList>
            <person name="Varghese N."/>
            <person name="Submissions S."/>
        </authorList>
    </citation>
    <scope>NUCLEOTIDE SEQUENCE [LARGE SCALE GENOMIC DNA]</scope>
    <source>
        <strain evidence="2">DSM 3695</strain>
    </source>
</reference>
<protein>
    <submittedName>
        <fullName evidence="1">Uncharacterized protein</fullName>
    </submittedName>
</protein>
<organism evidence="1 2">
    <name type="scientific">Chitinophaga arvensicola</name>
    <dbReference type="NCBI Taxonomy" id="29529"/>
    <lineage>
        <taxon>Bacteria</taxon>
        <taxon>Pseudomonadati</taxon>
        <taxon>Bacteroidota</taxon>
        <taxon>Chitinophagia</taxon>
        <taxon>Chitinophagales</taxon>
        <taxon>Chitinophagaceae</taxon>
        <taxon>Chitinophaga</taxon>
    </lineage>
</organism>
<dbReference type="Gene3D" id="1.25.40.10">
    <property type="entry name" value="Tetratricopeptide repeat domain"/>
    <property type="match status" value="1"/>
</dbReference>
<dbReference type="InterPro" id="IPR019734">
    <property type="entry name" value="TPR_rpt"/>
</dbReference>
<dbReference type="Proteomes" id="UP000199310">
    <property type="component" value="Unassembled WGS sequence"/>
</dbReference>
<dbReference type="AlphaFoldDB" id="A0A1I0R521"/>
<accession>A0A1I0R521</accession>
<dbReference type="EMBL" id="FOJG01000001">
    <property type="protein sequence ID" value="SEW35658.1"/>
    <property type="molecule type" value="Genomic_DNA"/>
</dbReference>
<dbReference type="SUPFAM" id="SSF48452">
    <property type="entry name" value="TPR-like"/>
    <property type="match status" value="1"/>
</dbReference>
<gene>
    <name evidence="1" type="ORF">SAMN04488122_2290</name>
</gene>
<name>A0A1I0R521_9BACT</name>